<evidence type="ECO:0000313" key="3">
    <source>
        <dbReference type="Proteomes" id="UP000191249"/>
    </source>
</evidence>
<reference evidence="2 3" key="1">
    <citation type="submission" date="2017-03" db="EMBL/GenBank/DDBJ databases">
        <title>N. lactamica Y92-1009 whole genome sequence.</title>
        <authorList>
            <person name="Pandey A.K."/>
            <person name="Read R.C."/>
        </authorList>
    </citation>
    <scope>NUCLEOTIDE SEQUENCE [LARGE SCALE GENOMIC DNA]</scope>
    <source>
        <strain evidence="2 3">Y92-1009</strain>
    </source>
</reference>
<dbReference type="EMBL" id="CP019894">
    <property type="protein sequence ID" value="ARB05448.1"/>
    <property type="molecule type" value="Genomic_DNA"/>
</dbReference>
<sequence>MFSFLSNHWLYWLVGRTFYPKFLVNKRNFPGFLFRQPDIEIFDISTQDFKSQKTFRIKHTMFPKDWDEARIRAEVTSAWESRIMLKDNKWQGTSKSGIKIEGFTEPNRTAYPLYNSK</sequence>
<organism evidence="2 3">
    <name type="scientific">Neisseria lactamica</name>
    <dbReference type="NCBI Taxonomy" id="486"/>
    <lineage>
        <taxon>Bacteria</taxon>
        <taxon>Pseudomonadati</taxon>
        <taxon>Pseudomonadota</taxon>
        <taxon>Betaproteobacteria</taxon>
        <taxon>Neisseriales</taxon>
        <taxon>Neisseriaceae</taxon>
        <taxon>Neisseria</taxon>
    </lineage>
</organism>
<evidence type="ECO:0000313" key="2">
    <source>
        <dbReference type="EMBL" id="ARB05448.1"/>
    </source>
</evidence>
<dbReference type="Proteomes" id="UP000191249">
    <property type="component" value="Chromosome"/>
</dbReference>
<protein>
    <recommendedName>
        <fullName evidence="1">Bacterial EndoU nuclease domain-containing protein</fullName>
    </recommendedName>
</protein>
<accession>A0AAU8VIZ4</accession>
<name>A0AAU8VIZ4_NEILA</name>
<dbReference type="Pfam" id="PF14436">
    <property type="entry name" value="EndoU_bacteria"/>
    <property type="match status" value="1"/>
</dbReference>
<proteinExistence type="predicted"/>
<dbReference type="AlphaFoldDB" id="A0AAU8VIZ4"/>
<dbReference type="GO" id="GO:0004519">
    <property type="term" value="F:endonuclease activity"/>
    <property type="evidence" value="ECO:0007669"/>
    <property type="project" value="InterPro"/>
</dbReference>
<evidence type="ECO:0000259" key="1">
    <source>
        <dbReference type="Pfam" id="PF14436"/>
    </source>
</evidence>
<gene>
    <name evidence="2" type="ORF">B2G52_03720</name>
</gene>
<dbReference type="InterPro" id="IPR029501">
    <property type="entry name" value="EndoU_bac"/>
</dbReference>
<feature type="domain" description="Bacterial EndoU nuclease" evidence="1">
    <location>
        <begin position="57"/>
        <end position="113"/>
    </location>
</feature>